<evidence type="ECO:0000259" key="4">
    <source>
        <dbReference type="Pfam" id="PF01287"/>
    </source>
</evidence>
<feature type="compositionally biased region" description="Polar residues" evidence="3">
    <location>
        <begin position="179"/>
        <end position="202"/>
    </location>
</feature>
<name>A0A4Q4SSN8_9PEZI</name>
<comment type="similarity">
    <text evidence="2">Belongs to the eIF-5A family. Hex1 subfamily.</text>
</comment>
<dbReference type="InterPro" id="IPR001884">
    <property type="entry name" value="IF5A-like"/>
</dbReference>
<dbReference type="Pfam" id="PF21485">
    <property type="entry name" value="IF5A-like_N"/>
    <property type="match status" value="1"/>
</dbReference>
<dbReference type="EMBL" id="QJNU01001564">
    <property type="protein sequence ID" value="RYO75404.1"/>
    <property type="molecule type" value="Genomic_DNA"/>
</dbReference>
<dbReference type="GO" id="GO:0045905">
    <property type="term" value="P:positive regulation of translational termination"/>
    <property type="evidence" value="ECO:0007669"/>
    <property type="project" value="InterPro"/>
</dbReference>
<feature type="region of interest" description="Disordered" evidence="3">
    <location>
        <begin position="306"/>
        <end position="332"/>
    </location>
</feature>
<evidence type="ECO:0000256" key="2">
    <source>
        <dbReference type="ARBA" id="ARBA00061629"/>
    </source>
</evidence>
<dbReference type="SUPFAM" id="SSF50249">
    <property type="entry name" value="Nucleic acid-binding proteins"/>
    <property type="match status" value="1"/>
</dbReference>
<dbReference type="InterPro" id="IPR008991">
    <property type="entry name" value="Translation_prot_SH3-like_sf"/>
</dbReference>
<dbReference type="InterPro" id="IPR037318">
    <property type="entry name" value="Hex1_S1"/>
</dbReference>
<feature type="domain" description="Translation initiation factor 5A C-terminal" evidence="4">
    <location>
        <begin position="414"/>
        <end position="479"/>
    </location>
</feature>
<dbReference type="GO" id="GO:0140266">
    <property type="term" value="C:Woronin body"/>
    <property type="evidence" value="ECO:0007669"/>
    <property type="project" value="UniProtKB-ARBA"/>
</dbReference>
<dbReference type="InterPro" id="IPR012340">
    <property type="entry name" value="NA-bd_OB-fold"/>
</dbReference>
<dbReference type="GO" id="GO:0043022">
    <property type="term" value="F:ribosome binding"/>
    <property type="evidence" value="ECO:0007669"/>
    <property type="project" value="InterPro"/>
</dbReference>
<dbReference type="CDD" id="cd04469">
    <property type="entry name" value="S1_Hex1"/>
    <property type="match status" value="1"/>
</dbReference>
<evidence type="ECO:0000259" key="5">
    <source>
        <dbReference type="Pfam" id="PF21485"/>
    </source>
</evidence>
<keyword evidence="7" id="KW-1185">Reference proteome</keyword>
<dbReference type="AlphaFoldDB" id="A0A4Q4SSN8"/>
<evidence type="ECO:0000313" key="7">
    <source>
        <dbReference type="Proteomes" id="UP000293360"/>
    </source>
</evidence>
<gene>
    <name evidence="6" type="ORF">DL764_010452</name>
</gene>
<proteinExistence type="inferred from homology"/>
<feature type="compositionally biased region" description="Low complexity" evidence="3">
    <location>
        <begin position="231"/>
        <end position="248"/>
    </location>
</feature>
<dbReference type="InterPro" id="IPR048670">
    <property type="entry name" value="IF5A-like_N"/>
</dbReference>
<dbReference type="Gene3D" id="2.40.50.140">
    <property type="entry name" value="Nucleic acid-binding proteins"/>
    <property type="match status" value="1"/>
</dbReference>
<feature type="region of interest" description="Disordered" evidence="3">
    <location>
        <begin position="99"/>
        <end position="135"/>
    </location>
</feature>
<feature type="region of interest" description="Disordered" evidence="3">
    <location>
        <begin position="179"/>
        <end position="276"/>
    </location>
</feature>
<dbReference type="InterPro" id="IPR020189">
    <property type="entry name" value="IF5A_C"/>
</dbReference>
<reference evidence="6 7" key="1">
    <citation type="submission" date="2018-06" db="EMBL/GenBank/DDBJ databases">
        <title>Complete Genomes of Monosporascus.</title>
        <authorList>
            <person name="Robinson A.J."/>
            <person name="Natvig D.O."/>
        </authorList>
    </citation>
    <scope>NUCLEOTIDE SEQUENCE [LARGE SCALE GENOMIC DNA]</scope>
    <source>
        <strain evidence="6 7">CBS 110550</strain>
    </source>
</reference>
<comment type="subcellular location">
    <subcellularLocation>
        <location evidence="1">Cell septum</location>
    </subcellularLocation>
</comment>
<protein>
    <submittedName>
        <fullName evidence="6">Uncharacterized protein</fullName>
    </submittedName>
</protein>
<dbReference type="InterPro" id="IPR014722">
    <property type="entry name" value="Rib_uL2_dom2"/>
</dbReference>
<dbReference type="STRING" id="155417.A0A4Q4SSN8"/>
<feature type="domain" description="Translation initiation factor 5A-like N-terminal" evidence="5">
    <location>
        <begin position="341"/>
        <end position="394"/>
    </location>
</feature>
<dbReference type="GO" id="GO:0045901">
    <property type="term" value="P:positive regulation of translational elongation"/>
    <property type="evidence" value="ECO:0007669"/>
    <property type="project" value="InterPro"/>
</dbReference>
<comment type="caution">
    <text evidence="6">The sequence shown here is derived from an EMBL/GenBank/DDBJ whole genome shotgun (WGS) entry which is preliminary data.</text>
</comment>
<evidence type="ECO:0000256" key="1">
    <source>
        <dbReference type="ARBA" id="ARBA00004431"/>
    </source>
</evidence>
<sequence>MYFVVGSGDRDPQPRLACLSTFVANLDFDARVPVPFSVFPSSYKEKTHKVAEQTHEELEIRLPEKAGREGQYSSSVHTSVHLPPQPEPERFSEEEVHYTREEERYRRPGSQVGSQVSYREDYRRPGSQVGSQVSHHEDYRLEKYRPQTYSTPHETVEVDENYRPQLSAIDNIERTYRARSQTGYEDSASGVGTTVDPSPARSSHNELVRISGTTADLPVSRPGYTDQVQFGGSTTSGSTVSGYTVASSHSRSSQYKEPTVVEEPREYPQHTHSVAQKSRMGYYDEDGRYHSFRQGLHKMADKLVPHRDHHHSHSHSHEVETMRESAPAGPAPVAGPTGIPNTVTIPCHHIRNGDILVLQGRPCQVIRISTSAATGQHRYLGVDLFTKQLHEESSFISHPSPSVVVQTMLGPVLKQYRVLDLSDGTITCMTETGEVKVGLPVLDQSNLWERINRAFNSGRGSVRVLVLSDQGRELAVDVKVVHGASL</sequence>
<dbReference type="GO" id="GO:0003746">
    <property type="term" value="F:translation elongation factor activity"/>
    <property type="evidence" value="ECO:0007669"/>
    <property type="project" value="InterPro"/>
</dbReference>
<dbReference type="Gene3D" id="2.30.30.30">
    <property type="match status" value="1"/>
</dbReference>
<accession>A0A4Q4SSN8</accession>
<dbReference type="OrthoDB" id="9975114at2759"/>
<dbReference type="GO" id="GO:0030428">
    <property type="term" value="C:cell septum"/>
    <property type="evidence" value="ECO:0007669"/>
    <property type="project" value="UniProtKB-SubCell"/>
</dbReference>
<dbReference type="SUPFAM" id="SSF50104">
    <property type="entry name" value="Translation proteins SH3-like domain"/>
    <property type="match status" value="1"/>
</dbReference>
<dbReference type="Pfam" id="PF01287">
    <property type="entry name" value="eIF-5a"/>
    <property type="match status" value="1"/>
</dbReference>
<organism evidence="6 7">
    <name type="scientific">Monosporascus ibericus</name>
    <dbReference type="NCBI Taxonomy" id="155417"/>
    <lineage>
        <taxon>Eukaryota</taxon>
        <taxon>Fungi</taxon>
        <taxon>Dikarya</taxon>
        <taxon>Ascomycota</taxon>
        <taxon>Pezizomycotina</taxon>
        <taxon>Sordariomycetes</taxon>
        <taxon>Xylariomycetidae</taxon>
        <taxon>Xylariales</taxon>
        <taxon>Xylariales incertae sedis</taxon>
        <taxon>Monosporascus</taxon>
    </lineage>
</organism>
<evidence type="ECO:0000256" key="3">
    <source>
        <dbReference type="SAM" id="MobiDB-lite"/>
    </source>
</evidence>
<dbReference type="FunFam" id="2.30.30.30:FF:000033">
    <property type="entry name" value="Woronin body major protein HEX1"/>
    <property type="match status" value="1"/>
</dbReference>
<dbReference type="PANTHER" id="PTHR11673">
    <property type="entry name" value="TRANSLATION INITIATION FACTOR 5A FAMILY MEMBER"/>
    <property type="match status" value="1"/>
</dbReference>
<evidence type="ECO:0000313" key="6">
    <source>
        <dbReference type="EMBL" id="RYO75404.1"/>
    </source>
</evidence>
<dbReference type="GO" id="GO:0003723">
    <property type="term" value="F:RNA binding"/>
    <property type="evidence" value="ECO:0007669"/>
    <property type="project" value="InterPro"/>
</dbReference>
<dbReference type="Proteomes" id="UP000293360">
    <property type="component" value="Unassembled WGS sequence"/>
</dbReference>